<evidence type="ECO:0000256" key="2">
    <source>
        <dbReference type="ARBA" id="ARBA00005982"/>
    </source>
</evidence>
<gene>
    <name evidence="7" type="ORF">LUZ63_015889</name>
</gene>
<reference evidence="7" key="1">
    <citation type="journal article" date="2022" name="Cell">
        <title>Repeat-based holocentromeres influence genome architecture and karyotype evolution.</title>
        <authorList>
            <person name="Hofstatter P.G."/>
            <person name="Thangavel G."/>
            <person name="Lux T."/>
            <person name="Neumann P."/>
            <person name="Vondrak T."/>
            <person name="Novak P."/>
            <person name="Zhang M."/>
            <person name="Costa L."/>
            <person name="Castellani M."/>
            <person name="Scott A."/>
            <person name="Toegelov H."/>
            <person name="Fuchs J."/>
            <person name="Mata-Sucre Y."/>
            <person name="Dias Y."/>
            <person name="Vanzela A.L.L."/>
            <person name="Huettel B."/>
            <person name="Almeida C.C.S."/>
            <person name="Simkova H."/>
            <person name="Souza G."/>
            <person name="Pedrosa-Harand A."/>
            <person name="Macas J."/>
            <person name="Mayer K.F.X."/>
            <person name="Houben A."/>
            <person name="Marques A."/>
        </authorList>
    </citation>
    <scope>NUCLEOTIDE SEQUENCE</scope>
    <source>
        <strain evidence="7">RhyBre1mFocal</strain>
    </source>
</reference>
<comment type="subcellular location">
    <subcellularLocation>
        <location evidence="1">Membrane</location>
        <topology evidence="1">Multi-pass membrane protein</topology>
    </subcellularLocation>
</comment>
<dbReference type="Proteomes" id="UP001151287">
    <property type="component" value="Unassembled WGS sequence"/>
</dbReference>
<dbReference type="EMBL" id="JAMQYH010000004">
    <property type="protein sequence ID" value="KAJ1691734.1"/>
    <property type="molecule type" value="Genomic_DNA"/>
</dbReference>
<evidence type="ECO:0000313" key="7">
    <source>
        <dbReference type="EMBL" id="KAJ1691734.1"/>
    </source>
</evidence>
<dbReference type="AlphaFoldDB" id="A0A9Q0CD49"/>
<keyword evidence="3 6" id="KW-0812">Transmembrane</keyword>
<proteinExistence type="inferred from homology"/>
<comment type="caution">
    <text evidence="7">The sequence shown here is derived from an EMBL/GenBank/DDBJ whole genome shotgun (WGS) entry which is preliminary data.</text>
</comment>
<dbReference type="GO" id="GO:0022857">
    <property type="term" value="F:transmembrane transporter activity"/>
    <property type="evidence" value="ECO:0007669"/>
    <property type="project" value="InterPro"/>
</dbReference>
<feature type="transmembrane region" description="Helical" evidence="6">
    <location>
        <begin position="538"/>
        <end position="556"/>
    </location>
</feature>
<dbReference type="InterPro" id="IPR036259">
    <property type="entry name" value="MFS_trans_sf"/>
</dbReference>
<feature type="transmembrane region" description="Helical" evidence="6">
    <location>
        <begin position="216"/>
        <end position="236"/>
    </location>
</feature>
<feature type="transmembrane region" description="Helical" evidence="6">
    <location>
        <begin position="142"/>
        <end position="162"/>
    </location>
</feature>
<feature type="transmembrane region" description="Helical" evidence="6">
    <location>
        <begin position="495"/>
        <end position="518"/>
    </location>
</feature>
<evidence type="ECO:0000256" key="5">
    <source>
        <dbReference type="ARBA" id="ARBA00023136"/>
    </source>
</evidence>
<feature type="transmembrane region" description="Helical" evidence="6">
    <location>
        <begin position="99"/>
        <end position="122"/>
    </location>
</feature>
<dbReference type="Pfam" id="PF00854">
    <property type="entry name" value="PTR2"/>
    <property type="match status" value="1"/>
</dbReference>
<feature type="transmembrane region" description="Helical" evidence="6">
    <location>
        <begin position="346"/>
        <end position="364"/>
    </location>
</feature>
<evidence type="ECO:0000256" key="1">
    <source>
        <dbReference type="ARBA" id="ARBA00004141"/>
    </source>
</evidence>
<feature type="transmembrane region" description="Helical" evidence="6">
    <location>
        <begin position="417"/>
        <end position="438"/>
    </location>
</feature>
<organism evidence="7 8">
    <name type="scientific">Rhynchospora breviuscula</name>
    <dbReference type="NCBI Taxonomy" id="2022672"/>
    <lineage>
        <taxon>Eukaryota</taxon>
        <taxon>Viridiplantae</taxon>
        <taxon>Streptophyta</taxon>
        <taxon>Embryophyta</taxon>
        <taxon>Tracheophyta</taxon>
        <taxon>Spermatophyta</taxon>
        <taxon>Magnoliopsida</taxon>
        <taxon>Liliopsida</taxon>
        <taxon>Poales</taxon>
        <taxon>Cyperaceae</taxon>
        <taxon>Cyperoideae</taxon>
        <taxon>Rhynchosporeae</taxon>
        <taxon>Rhynchospora</taxon>
    </lineage>
</organism>
<dbReference type="CDD" id="cd17416">
    <property type="entry name" value="MFS_NPF1_2"/>
    <property type="match status" value="1"/>
</dbReference>
<feature type="transmembrane region" description="Helical" evidence="6">
    <location>
        <begin position="458"/>
        <end position="475"/>
    </location>
</feature>
<evidence type="ECO:0000256" key="6">
    <source>
        <dbReference type="SAM" id="Phobius"/>
    </source>
</evidence>
<dbReference type="PANTHER" id="PTHR11654">
    <property type="entry name" value="OLIGOPEPTIDE TRANSPORTER-RELATED"/>
    <property type="match status" value="1"/>
</dbReference>
<name>A0A9Q0CD49_9POAL</name>
<dbReference type="OrthoDB" id="8904098at2759"/>
<evidence type="ECO:0000256" key="4">
    <source>
        <dbReference type="ARBA" id="ARBA00022989"/>
    </source>
</evidence>
<dbReference type="Gene3D" id="1.20.1250.20">
    <property type="entry name" value="MFS general substrate transporter like domains"/>
    <property type="match status" value="1"/>
</dbReference>
<dbReference type="InterPro" id="IPR000109">
    <property type="entry name" value="POT_fam"/>
</dbReference>
<evidence type="ECO:0000313" key="8">
    <source>
        <dbReference type="Proteomes" id="UP001151287"/>
    </source>
</evidence>
<protein>
    <submittedName>
        <fullName evidence="7">Uncharacterized protein</fullName>
    </submittedName>
</protein>
<keyword evidence="5 6" id="KW-0472">Membrane</keyword>
<sequence length="580" mass="64336">MSGGFGKTLELEKVEGGESVDAQESVKYKGWKSMPFVIGNETFEKLGTIGTMANQLVYLTTIFNMDSVTAATMMNIVFGTTNMTPVLGAFLSDTFLGRYTTIAVASVASLLGMVLLTLTAAIPKLHPSPCKENHQECHGPTSSQLSVLIFAFFLLTIGAGGIRPCNLPFGADQFNPKTESGRRGIASFFNWYYFTFTVAMMISATLIIYVQSNISWTLGLAIPAMLMFFSCITFFLGTRLYVRVQPEGSPFTSLAQVIVAAFKKWQVNLPKLPEKELFDPPHHSNLVTKLPHTDQFKFFDKAAVITSKDEIKSSGEATDPWRLCTVQQVEVVKCFFRLIPVWSSCIIYYIPLTMHGTYVVYQALQTDRRLGKSTFKIPAGSLVVFNMLTMTLWIPIYDRLIVPQLRKITGHEGGITILQRIGVGIMISILATTVSASIEKHRRDIALHKTTPMSSLSLVPQLMLFGLSEAFSIIGQNEFYYQQFPENMRSVASAVHFLGFAISSYASSALVTIVHKVTGQNGSRNWLAEDLNEGRLDLFYMMIAGVAALNFVYFIICAKWYRSRGTANGAQPKVFSEGKE</sequence>
<comment type="similarity">
    <text evidence="2">Belongs to the major facilitator superfamily. Proton-dependent oligopeptide transporter (POT/PTR) (TC 2.A.17) family.</text>
</comment>
<keyword evidence="4 6" id="KW-1133">Transmembrane helix</keyword>
<dbReference type="SUPFAM" id="SSF103473">
    <property type="entry name" value="MFS general substrate transporter"/>
    <property type="match status" value="1"/>
</dbReference>
<keyword evidence="8" id="KW-1185">Reference proteome</keyword>
<feature type="transmembrane region" description="Helical" evidence="6">
    <location>
        <begin position="191"/>
        <end position="210"/>
    </location>
</feature>
<feature type="transmembrane region" description="Helical" evidence="6">
    <location>
        <begin position="376"/>
        <end position="396"/>
    </location>
</feature>
<accession>A0A9Q0CD49</accession>
<evidence type="ECO:0000256" key="3">
    <source>
        <dbReference type="ARBA" id="ARBA00022692"/>
    </source>
</evidence>
<dbReference type="GO" id="GO:0016020">
    <property type="term" value="C:membrane"/>
    <property type="evidence" value="ECO:0007669"/>
    <property type="project" value="UniProtKB-SubCell"/>
</dbReference>